<organism evidence="1 2">
    <name type="scientific">Aquirufa aurantiipilula</name>
    <dbReference type="NCBI Taxonomy" id="2696561"/>
    <lineage>
        <taxon>Bacteria</taxon>
        <taxon>Pseudomonadati</taxon>
        <taxon>Bacteroidota</taxon>
        <taxon>Cytophagia</taxon>
        <taxon>Cytophagales</taxon>
        <taxon>Flectobacillaceae</taxon>
        <taxon>Aquirufa</taxon>
    </lineage>
</organism>
<name>A0ABT6BK62_9BACT</name>
<sequence>MKEIFKWICWALFLVSLLEIVDWQTMPKDVKHEAILKVSISSLNEKSRTLFFLGSSRIMKGVNPQLLNDSLPNWNTINLGMSGNSLAQNLFFAQFLSKQPGKKVLFIELTKFKTDMPLSFSSTGKILDIPNFPYSYYQYVNLNKGVKNKLENTEKVFWDWLIRKQTGIKSLLSGEVDESYKTIGFTPVYKSNYPFQDSFINRNDMVEFSHNDVDLETWERLQELLKLQKDGIFKLVFLMPLNYKTEDELALEIPIYKSLPFSSKWEYEDQFLKEITNSSHLEDRNHLNYRGAMIYSQGLVKYIKANEKNW</sequence>
<evidence type="ECO:0008006" key="3">
    <source>
        <dbReference type="Google" id="ProtNLM"/>
    </source>
</evidence>
<accession>A0ABT6BK62</accession>
<comment type="caution">
    <text evidence="1">The sequence shown here is derived from an EMBL/GenBank/DDBJ whole genome shotgun (WGS) entry which is preliminary data.</text>
</comment>
<protein>
    <recommendedName>
        <fullName evidence="3">DUF1574 domain-containing protein</fullName>
    </recommendedName>
</protein>
<reference evidence="1 2" key="1">
    <citation type="submission" date="2023-03" db="EMBL/GenBank/DDBJ databases">
        <title>Genome sequencing of Aquirufa.</title>
        <authorList>
            <person name="Pitt A."/>
            <person name="Hahn M.W."/>
        </authorList>
    </citation>
    <scope>NUCLEOTIDE SEQUENCE [LARGE SCALE GENOMIC DNA]</scope>
    <source>
        <strain evidence="1 2">WAEICH-18A</strain>
    </source>
</reference>
<proteinExistence type="predicted"/>
<dbReference type="RefSeq" id="WP_276344362.1">
    <property type="nucleotide sequence ID" value="NZ_JARJOW010000005.1"/>
</dbReference>
<evidence type="ECO:0000313" key="1">
    <source>
        <dbReference type="EMBL" id="MDF5690857.1"/>
    </source>
</evidence>
<keyword evidence="2" id="KW-1185">Reference proteome</keyword>
<gene>
    <name evidence="1" type="ORF">PQG43_08285</name>
</gene>
<dbReference type="EMBL" id="JARJOW010000005">
    <property type="protein sequence ID" value="MDF5690857.1"/>
    <property type="molecule type" value="Genomic_DNA"/>
</dbReference>
<evidence type="ECO:0000313" key="2">
    <source>
        <dbReference type="Proteomes" id="UP001321344"/>
    </source>
</evidence>
<dbReference type="Proteomes" id="UP001321344">
    <property type="component" value="Unassembled WGS sequence"/>
</dbReference>
<dbReference type="SUPFAM" id="SSF52266">
    <property type="entry name" value="SGNH hydrolase"/>
    <property type="match status" value="1"/>
</dbReference>